<feature type="region of interest" description="Disordered" evidence="1">
    <location>
        <begin position="1"/>
        <end position="114"/>
    </location>
</feature>
<feature type="compositionally biased region" description="Basic residues" evidence="1">
    <location>
        <begin position="72"/>
        <end position="83"/>
    </location>
</feature>
<proteinExistence type="predicted"/>
<dbReference type="EMBL" id="GGMS01016371">
    <property type="protein sequence ID" value="MBY85574.1"/>
    <property type="molecule type" value="Transcribed_RNA"/>
</dbReference>
<protein>
    <submittedName>
        <fullName evidence="2">Uncharacterized protein</fullName>
    </submittedName>
</protein>
<feature type="compositionally biased region" description="Basic and acidic residues" evidence="1">
    <location>
        <begin position="1"/>
        <end position="15"/>
    </location>
</feature>
<name>A0A2S2R6K2_9HEMI</name>
<organism evidence="2">
    <name type="scientific">Sipha flava</name>
    <name type="common">yellow sugarcane aphid</name>
    <dbReference type="NCBI Taxonomy" id="143950"/>
    <lineage>
        <taxon>Eukaryota</taxon>
        <taxon>Metazoa</taxon>
        <taxon>Ecdysozoa</taxon>
        <taxon>Arthropoda</taxon>
        <taxon>Hexapoda</taxon>
        <taxon>Insecta</taxon>
        <taxon>Pterygota</taxon>
        <taxon>Neoptera</taxon>
        <taxon>Paraneoptera</taxon>
        <taxon>Hemiptera</taxon>
        <taxon>Sternorrhyncha</taxon>
        <taxon>Aphidomorpha</taxon>
        <taxon>Aphidoidea</taxon>
        <taxon>Aphididae</taxon>
        <taxon>Sipha</taxon>
    </lineage>
</organism>
<gene>
    <name evidence="2" type="ORF">g.159515</name>
</gene>
<reference evidence="2" key="1">
    <citation type="submission" date="2018-04" db="EMBL/GenBank/DDBJ databases">
        <title>Transcriptome assembly of Sipha flava.</title>
        <authorList>
            <person name="Scully E.D."/>
            <person name="Geib S.M."/>
            <person name="Palmer N.A."/>
            <person name="Koch K."/>
            <person name="Bradshaw J."/>
            <person name="Heng-Moss T."/>
            <person name="Sarath G."/>
        </authorList>
    </citation>
    <scope>NUCLEOTIDE SEQUENCE</scope>
</reference>
<evidence type="ECO:0000256" key="1">
    <source>
        <dbReference type="SAM" id="MobiDB-lite"/>
    </source>
</evidence>
<feature type="compositionally biased region" description="Basic and acidic residues" evidence="1">
    <location>
        <begin position="23"/>
        <end position="37"/>
    </location>
</feature>
<dbReference type="AlphaFoldDB" id="A0A2S2R6K2"/>
<evidence type="ECO:0000313" key="2">
    <source>
        <dbReference type="EMBL" id="MBY85574.1"/>
    </source>
</evidence>
<accession>A0A2S2R6K2</accession>
<sequence>MADRARAGSTREGKSGRYRTQSHKCDALRHAWRREKNSSTGPRAGRVGARREIRPVPNAIAQVRCATARVEKGKKNKSARPSRRQQPPPSSRVSRALWGSCPTDKTNPRGKGQS</sequence>